<dbReference type="GO" id="GO:0006665">
    <property type="term" value="P:sphingolipid metabolic process"/>
    <property type="evidence" value="ECO:0007669"/>
    <property type="project" value="UniProtKB-KW"/>
</dbReference>
<dbReference type="GO" id="GO:0016020">
    <property type="term" value="C:membrane"/>
    <property type="evidence" value="ECO:0007669"/>
    <property type="project" value="UniProtKB-SubCell"/>
</dbReference>
<keyword evidence="8" id="KW-0349">Heme</keyword>
<keyword evidence="12 18" id="KW-1133">Transmembrane helix</keyword>
<dbReference type="PANTHER" id="PTHR19353">
    <property type="entry name" value="FATTY ACID DESATURASE 2"/>
    <property type="match status" value="1"/>
</dbReference>
<evidence type="ECO:0000256" key="10">
    <source>
        <dbReference type="ARBA" id="ARBA00022723"/>
    </source>
</evidence>
<feature type="transmembrane region" description="Helical" evidence="18">
    <location>
        <begin position="238"/>
        <end position="262"/>
    </location>
</feature>
<evidence type="ECO:0000256" key="1">
    <source>
        <dbReference type="ARBA" id="ARBA00002593"/>
    </source>
</evidence>
<dbReference type="EC" id="1.14.19.18" evidence="6"/>
<feature type="domain" description="Cytochrome b5 heme-binding" evidence="19">
    <location>
        <begin position="6"/>
        <end position="81"/>
    </location>
</feature>
<keyword evidence="13" id="KW-0560">Oxidoreductase</keyword>
<evidence type="ECO:0000256" key="15">
    <source>
        <dbReference type="ARBA" id="ARBA00023098"/>
    </source>
</evidence>
<comment type="similarity">
    <text evidence="5">Belongs to the fatty acid desaturase type 1 family.</text>
</comment>
<dbReference type="PIRSF" id="PIRSF015921">
    <property type="entry name" value="FA_sphinglp_des"/>
    <property type="match status" value="1"/>
</dbReference>
<dbReference type="InterPro" id="IPR005804">
    <property type="entry name" value="FA_desaturase_dom"/>
</dbReference>
<dbReference type="GO" id="GO:0046872">
    <property type="term" value="F:metal ion binding"/>
    <property type="evidence" value="ECO:0007669"/>
    <property type="project" value="UniProtKB-KW"/>
</dbReference>
<evidence type="ECO:0000256" key="16">
    <source>
        <dbReference type="ARBA" id="ARBA00023136"/>
    </source>
</evidence>
<keyword evidence="14" id="KW-0408">Iron</keyword>
<dbReference type="PANTHER" id="PTHR19353:SF30">
    <property type="entry name" value="DELTA 8-(E)-SPHINGOLIPID DESATURASE"/>
    <property type="match status" value="1"/>
</dbReference>
<evidence type="ECO:0000256" key="14">
    <source>
        <dbReference type="ARBA" id="ARBA00023004"/>
    </source>
</evidence>
<evidence type="ECO:0000256" key="3">
    <source>
        <dbReference type="ARBA" id="ARBA00004760"/>
    </source>
</evidence>
<evidence type="ECO:0000256" key="6">
    <source>
        <dbReference type="ARBA" id="ARBA00012019"/>
    </source>
</evidence>
<evidence type="ECO:0000313" key="20">
    <source>
        <dbReference type="EMBL" id="GME70523.1"/>
    </source>
</evidence>
<dbReference type="InterPro" id="IPR001199">
    <property type="entry name" value="Cyt_B5-like_heme/steroid-bd"/>
</dbReference>
<evidence type="ECO:0000256" key="8">
    <source>
        <dbReference type="ARBA" id="ARBA00022617"/>
    </source>
</evidence>
<dbReference type="SUPFAM" id="SSF55856">
    <property type="entry name" value="Cytochrome b5-like heme/steroid binding domain"/>
    <property type="match status" value="1"/>
</dbReference>
<comment type="function">
    <text evidence="1">Delta(8)-fatty-acid desaturase which introduces a double bond at the 8-position in the long-chain base (LCB) of ceramides. Required for the formation of the di-unsaturated sphingoid base (E,E)-sphinga-4,8-dienine during glucosylceramide (GluCer) biosynthesis.</text>
</comment>
<dbReference type="SMART" id="SM01117">
    <property type="entry name" value="Cyt-b5"/>
    <property type="match status" value="1"/>
</dbReference>
<dbReference type="Gene3D" id="3.10.120.10">
    <property type="entry name" value="Cytochrome b5-like heme/steroid binding domain"/>
    <property type="match status" value="1"/>
</dbReference>
<organism evidence="20 21">
    <name type="scientific">Candida boidinii</name>
    <name type="common">Yeast</name>
    <dbReference type="NCBI Taxonomy" id="5477"/>
    <lineage>
        <taxon>Eukaryota</taxon>
        <taxon>Fungi</taxon>
        <taxon>Dikarya</taxon>
        <taxon>Ascomycota</taxon>
        <taxon>Saccharomycotina</taxon>
        <taxon>Pichiomycetes</taxon>
        <taxon>Pichiales</taxon>
        <taxon>Pichiaceae</taxon>
        <taxon>Ogataea</taxon>
        <taxon>Ogataea/Candida clade</taxon>
    </lineage>
</organism>
<comment type="pathway">
    <text evidence="4">Sphingolipid metabolism.</text>
</comment>
<comment type="caution">
    <text evidence="20">The sequence shown here is derived from an EMBL/GenBank/DDBJ whole genome shotgun (WGS) entry which is preliminary data.</text>
</comment>
<keyword evidence="10" id="KW-0479">Metal-binding</keyword>
<sequence length="582" mass="67843">MSSKKDKKYSPSEIEDLIARGSIIVIYKRNVLKLNGFIERHPGGEKIIHHFIGRDATDEMNSYHVDETVIAFNKFKIGEIDHSWINFLPPIQGGIYKKTGKDLPSDKKPAGTMPVEIVPKIPQGVILSIDKTELYPIKRDPYSYIESYKGVDTYDDYESYKDLKSNISSIIRDPEEIIENYDNNLVKQDLETLPSLDYETQKKISEKYNALHKLLIEKNLYDCPYIEYFYQFCRCLGLFLYFLIFLKIKWLTLSAISIGFCWQQLTFIAHDAGHIAITHNYQFDNIIGVLVADLVGGLSLGWWKRNHNIHHLVTNDPIHDPDIQHLPFFAVSTRLFGNVFSTYYEHFFLLDSLAKFLVQFQGYTYYLFLAFGRFNLYRLSWTYLILDQGPKKGKIAWLRYFEIACLGTFFYWFFYLVVYKCIDNWKERIIFVLVSHVASMLVHVQITLSHFAMSTSDLGTSEGFASRQLRTTMDVDCPEWLDYLHGGLQFQAIHHLFPRIPRHNFRKAQKYVIDFCEDVKIPYSIYGFGKGNAKVINKMDDVGKQLKIFKDCLKGMKSEAVDSKNLYEKRVDSVLKTNEKTD</sequence>
<dbReference type="AlphaFoldDB" id="A0A9W6WG85"/>
<evidence type="ECO:0000256" key="2">
    <source>
        <dbReference type="ARBA" id="ARBA00004141"/>
    </source>
</evidence>
<feature type="transmembrane region" description="Helical" evidence="18">
    <location>
        <begin position="356"/>
        <end position="377"/>
    </location>
</feature>
<keyword evidence="16 18" id="KW-0472">Membrane</keyword>
<protein>
    <recommendedName>
        <fullName evidence="7">Delta 8-(E)-sphingolipid desaturase</fullName>
        <ecNumber evidence="6">1.14.19.18</ecNumber>
    </recommendedName>
</protein>
<evidence type="ECO:0000313" key="21">
    <source>
        <dbReference type="Proteomes" id="UP001165120"/>
    </source>
</evidence>
<dbReference type="EMBL" id="BSXN01000913">
    <property type="protein sequence ID" value="GME70523.1"/>
    <property type="molecule type" value="Genomic_DNA"/>
</dbReference>
<evidence type="ECO:0000256" key="7">
    <source>
        <dbReference type="ARBA" id="ARBA00016939"/>
    </source>
</evidence>
<reference evidence="20" key="1">
    <citation type="submission" date="2023-04" db="EMBL/GenBank/DDBJ databases">
        <title>Candida boidinii NBRC 10035.</title>
        <authorList>
            <person name="Ichikawa N."/>
            <person name="Sato H."/>
            <person name="Tonouchi N."/>
        </authorList>
    </citation>
    <scope>NUCLEOTIDE SEQUENCE</scope>
    <source>
        <strain evidence="20">NBRC 10035</strain>
    </source>
</reference>
<dbReference type="InterPro" id="IPR018506">
    <property type="entry name" value="Cyt_B5_heme-BS"/>
</dbReference>
<dbReference type="PROSITE" id="PS00191">
    <property type="entry name" value="CYTOCHROME_B5_1"/>
    <property type="match status" value="1"/>
</dbReference>
<dbReference type="GO" id="GO:0020037">
    <property type="term" value="F:heme binding"/>
    <property type="evidence" value="ECO:0007669"/>
    <property type="project" value="InterPro"/>
</dbReference>
<evidence type="ECO:0000256" key="9">
    <source>
        <dbReference type="ARBA" id="ARBA00022692"/>
    </source>
</evidence>
<evidence type="ECO:0000256" key="11">
    <source>
        <dbReference type="ARBA" id="ARBA00022919"/>
    </source>
</evidence>
<evidence type="ECO:0000256" key="5">
    <source>
        <dbReference type="ARBA" id="ARBA00009295"/>
    </source>
</evidence>
<evidence type="ECO:0000256" key="13">
    <source>
        <dbReference type="ARBA" id="ARBA00023002"/>
    </source>
</evidence>
<evidence type="ECO:0000256" key="12">
    <source>
        <dbReference type="ARBA" id="ARBA00022989"/>
    </source>
</evidence>
<keyword evidence="9 18" id="KW-0812">Transmembrane</keyword>
<dbReference type="Pfam" id="PF00173">
    <property type="entry name" value="Cyt-b5"/>
    <property type="match status" value="1"/>
</dbReference>
<dbReference type="PROSITE" id="PS50255">
    <property type="entry name" value="CYTOCHROME_B5_2"/>
    <property type="match status" value="1"/>
</dbReference>
<accession>A0A9W6WG85</accession>
<evidence type="ECO:0000256" key="18">
    <source>
        <dbReference type="SAM" id="Phobius"/>
    </source>
</evidence>
<feature type="transmembrane region" description="Helical" evidence="18">
    <location>
        <begin position="283"/>
        <end position="303"/>
    </location>
</feature>
<proteinExistence type="inferred from homology"/>
<evidence type="ECO:0000256" key="17">
    <source>
        <dbReference type="ARBA" id="ARBA00047420"/>
    </source>
</evidence>
<keyword evidence="21" id="KW-1185">Reference proteome</keyword>
<keyword evidence="11" id="KW-0746">Sphingolipid metabolism</keyword>
<dbReference type="InterPro" id="IPR036400">
    <property type="entry name" value="Cyt_B5-like_heme/steroid_sf"/>
</dbReference>
<keyword evidence="15" id="KW-0443">Lipid metabolism</keyword>
<comment type="pathway">
    <text evidence="3">Lipid metabolism; sphingolipid metabolism.</text>
</comment>
<comment type="catalytic activity">
    <reaction evidence="17">
        <text>an N-acylsphing-4-enine + 2 Fe(II)-[cytochrome b5] + O2 + 2 H(+) = a (4E,8E)-4-sphinga-4,8-dienine ceramide + 2 Fe(III)-[cytochrome b5] + 2 H2O</text>
        <dbReference type="Rhea" id="RHEA:46280"/>
        <dbReference type="Rhea" id="RHEA-COMP:10438"/>
        <dbReference type="Rhea" id="RHEA-COMP:10439"/>
        <dbReference type="ChEBI" id="CHEBI:15377"/>
        <dbReference type="ChEBI" id="CHEBI:15378"/>
        <dbReference type="ChEBI" id="CHEBI:15379"/>
        <dbReference type="ChEBI" id="CHEBI:29033"/>
        <dbReference type="ChEBI" id="CHEBI:29034"/>
        <dbReference type="ChEBI" id="CHEBI:52639"/>
        <dbReference type="ChEBI" id="CHEBI:85953"/>
        <dbReference type="EC" id="1.14.19.18"/>
    </reaction>
</comment>
<dbReference type="Proteomes" id="UP001165120">
    <property type="component" value="Unassembled WGS sequence"/>
</dbReference>
<dbReference type="GO" id="GO:0016717">
    <property type="term" value="F:oxidoreductase activity, acting on paired donors, with oxidation of a pair of donors resulting in the reduction of molecular oxygen to two molecules of water"/>
    <property type="evidence" value="ECO:0007669"/>
    <property type="project" value="TreeGrafter"/>
</dbReference>
<dbReference type="CDD" id="cd03506">
    <property type="entry name" value="Delta6-FADS-like"/>
    <property type="match status" value="1"/>
</dbReference>
<gene>
    <name evidence="20" type="ORF">Cboi02_000286600</name>
</gene>
<comment type="subcellular location">
    <subcellularLocation>
        <location evidence="2">Membrane</location>
        <topology evidence="2">Multi-pass membrane protein</topology>
    </subcellularLocation>
</comment>
<dbReference type="InterPro" id="IPR012171">
    <property type="entry name" value="Fatty_acid_desaturase"/>
</dbReference>
<name>A0A9W6WG85_CANBO</name>
<feature type="transmembrane region" description="Helical" evidence="18">
    <location>
        <begin position="397"/>
        <end position="417"/>
    </location>
</feature>
<evidence type="ECO:0000256" key="4">
    <source>
        <dbReference type="ARBA" id="ARBA00004991"/>
    </source>
</evidence>
<feature type="transmembrane region" description="Helical" evidence="18">
    <location>
        <begin position="429"/>
        <end position="448"/>
    </location>
</feature>
<evidence type="ECO:0000259" key="19">
    <source>
        <dbReference type="PROSITE" id="PS50255"/>
    </source>
</evidence>
<dbReference type="Pfam" id="PF00487">
    <property type="entry name" value="FA_desaturase"/>
    <property type="match status" value="1"/>
</dbReference>